<dbReference type="EC" id="2.3.1.-" evidence="2"/>
<sequence length="384" mass="44263">MKLRRLDPSEHGKTRELWEEVFPDDTKAFLDYYYYIKTRDNAIYVIEEDGEICSMLQLNPYMVRVEGQEFPSAYIIAVATRKEYRSRGYMGALLRTSLKEMYNRGLPFTFLMPAAEAIYTPYDFRYIYSQDQGTLICGKRDGELHWKSEGVLFSDAGLWDAEEMSHFFETYFADRFQVCTVRDAAYYQTMILEQQSERGGVRLMRRDGVLKGFYAYAGEEGLEIREPLFLSGYEEDFRNSVEELADRMQAGKQEIPVYACPPEYADRRKPLIMARIVSLRNLLSALMVPEEECVECSFAVIDPLITENSRVWKLTSGIGETELHVGETEDSEGVLPVADFTELIFGQVTPEELAGREGVILTEHLAGEFKKIIRLSRVCFNEIV</sequence>
<dbReference type="Proteomes" id="UP000824243">
    <property type="component" value="Unassembled WGS sequence"/>
</dbReference>
<dbReference type="Pfam" id="PF13530">
    <property type="entry name" value="SCP2_2"/>
    <property type="match status" value="1"/>
</dbReference>
<protein>
    <submittedName>
        <fullName evidence="2">GNAT family N-acetyltransferase</fullName>
        <ecNumber evidence="2">2.3.1.-</ecNumber>
    </submittedName>
</protein>
<organism evidence="2 3">
    <name type="scientific">Candidatus Mediterraneibacter caccavium</name>
    <dbReference type="NCBI Taxonomy" id="2838661"/>
    <lineage>
        <taxon>Bacteria</taxon>
        <taxon>Bacillati</taxon>
        <taxon>Bacillota</taxon>
        <taxon>Clostridia</taxon>
        <taxon>Lachnospirales</taxon>
        <taxon>Lachnospiraceae</taxon>
        <taxon>Mediterraneibacter</taxon>
    </lineage>
</organism>
<dbReference type="SUPFAM" id="SSF55718">
    <property type="entry name" value="SCP-like"/>
    <property type="match status" value="1"/>
</dbReference>
<proteinExistence type="predicted"/>
<dbReference type="InterPro" id="IPR025559">
    <property type="entry name" value="Eis_dom"/>
</dbReference>
<dbReference type="PROSITE" id="PS51186">
    <property type="entry name" value="GNAT"/>
    <property type="match status" value="1"/>
</dbReference>
<dbReference type="InterPro" id="IPR016181">
    <property type="entry name" value="Acyl_CoA_acyltransferase"/>
</dbReference>
<dbReference type="PANTHER" id="PTHR37817">
    <property type="entry name" value="N-ACETYLTRANSFERASE EIS"/>
    <property type="match status" value="1"/>
</dbReference>
<evidence type="ECO:0000259" key="1">
    <source>
        <dbReference type="PROSITE" id="PS51186"/>
    </source>
</evidence>
<reference evidence="2" key="1">
    <citation type="journal article" date="2021" name="PeerJ">
        <title>Extensive microbial diversity within the chicken gut microbiome revealed by metagenomics and culture.</title>
        <authorList>
            <person name="Gilroy R."/>
            <person name="Ravi A."/>
            <person name="Getino M."/>
            <person name="Pursley I."/>
            <person name="Horton D.L."/>
            <person name="Alikhan N.F."/>
            <person name="Baker D."/>
            <person name="Gharbi K."/>
            <person name="Hall N."/>
            <person name="Watson M."/>
            <person name="Adriaenssens E.M."/>
            <person name="Foster-Nyarko E."/>
            <person name="Jarju S."/>
            <person name="Secka A."/>
            <person name="Antonio M."/>
            <person name="Oren A."/>
            <person name="Chaudhuri R.R."/>
            <person name="La Ragione R."/>
            <person name="Hildebrand F."/>
            <person name="Pallen M.J."/>
        </authorList>
    </citation>
    <scope>NUCLEOTIDE SEQUENCE</scope>
    <source>
        <strain evidence="2">ChiSjej5B23-15282</strain>
    </source>
</reference>
<keyword evidence="2" id="KW-0012">Acyltransferase</keyword>
<dbReference type="CDD" id="cd04301">
    <property type="entry name" value="NAT_SF"/>
    <property type="match status" value="1"/>
</dbReference>
<dbReference type="InterPro" id="IPR000182">
    <property type="entry name" value="GNAT_dom"/>
</dbReference>
<dbReference type="GO" id="GO:0030649">
    <property type="term" value="P:aminoglycoside antibiotic catabolic process"/>
    <property type="evidence" value="ECO:0007669"/>
    <property type="project" value="TreeGrafter"/>
</dbReference>
<dbReference type="SUPFAM" id="SSF55729">
    <property type="entry name" value="Acyl-CoA N-acyltransferases (Nat)"/>
    <property type="match status" value="1"/>
</dbReference>
<feature type="domain" description="N-acetyltransferase" evidence="1">
    <location>
        <begin position="1"/>
        <end position="169"/>
    </location>
</feature>
<dbReference type="EMBL" id="DXFA01000020">
    <property type="protein sequence ID" value="HIX47626.1"/>
    <property type="molecule type" value="Genomic_DNA"/>
</dbReference>
<dbReference type="InterPro" id="IPR051554">
    <property type="entry name" value="Acetyltransferase_Eis"/>
</dbReference>
<dbReference type="PANTHER" id="PTHR37817:SF1">
    <property type="entry name" value="N-ACETYLTRANSFERASE EIS"/>
    <property type="match status" value="1"/>
</dbReference>
<comment type="caution">
    <text evidence="2">The sequence shown here is derived from an EMBL/GenBank/DDBJ whole genome shotgun (WGS) entry which is preliminary data.</text>
</comment>
<dbReference type="Gene3D" id="3.30.1050.10">
    <property type="entry name" value="SCP2 sterol-binding domain"/>
    <property type="match status" value="1"/>
</dbReference>
<evidence type="ECO:0000313" key="3">
    <source>
        <dbReference type="Proteomes" id="UP000824243"/>
    </source>
</evidence>
<dbReference type="Gene3D" id="3.40.630.30">
    <property type="match status" value="1"/>
</dbReference>
<evidence type="ECO:0000313" key="2">
    <source>
        <dbReference type="EMBL" id="HIX47626.1"/>
    </source>
</evidence>
<dbReference type="GO" id="GO:0034069">
    <property type="term" value="F:aminoglycoside N-acetyltransferase activity"/>
    <property type="evidence" value="ECO:0007669"/>
    <property type="project" value="TreeGrafter"/>
</dbReference>
<gene>
    <name evidence="2" type="ORF">H9981_01185</name>
</gene>
<reference evidence="2" key="2">
    <citation type="submission" date="2021-04" db="EMBL/GenBank/DDBJ databases">
        <authorList>
            <person name="Gilroy R."/>
        </authorList>
    </citation>
    <scope>NUCLEOTIDE SEQUENCE</scope>
    <source>
        <strain evidence="2">ChiSjej5B23-15282</strain>
    </source>
</reference>
<dbReference type="Pfam" id="PF13527">
    <property type="entry name" value="Acetyltransf_9"/>
    <property type="match status" value="1"/>
</dbReference>
<dbReference type="InterPro" id="IPR036527">
    <property type="entry name" value="SCP2_sterol-bd_dom_sf"/>
</dbReference>
<dbReference type="AlphaFoldDB" id="A0A9D1VVG3"/>
<keyword evidence="2" id="KW-0808">Transferase</keyword>
<name>A0A9D1VVG3_9FIRM</name>
<accession>A0A9D1VVG3</accession>